<dbReference type="EMBL" id="JACRUM010000002">
    <property type="protein sequence ID" value="MBC5862923.1"/>
    <property type="molecule type" value="Genomic_DNA"/>
</dbReference>
<sequence>MKPINPSDTLQEAIDLLKRKQELELLDLKNQYHETYSHYKPINILKRTFGEVRQSSDLKNDLISNGLGLLTGYVTRKAIVGSTHNPIKKVFGTLLQFAVGALVQKKTAAYNEQSTTVE</sequence>
<dbReference type="Proteomes" id="UP000621670">
    <property type="component" value="Unassembled WGS sequence"/>
</dbReference>
<proteinExistence type="predicted"/>
<comment type="caution">
    <text evidence="1">The sequence shown here is derived from an EMBL/GenBank/DDBJ whole genome shotgun (WGS) entry which is preliminary data.</text>
</comment>
<accession>A0ABR7JEJ5</accession>
<protein>
    <submittedName>
        <fullName evidence="1">Uncharacterized protein</fullName>
    </submittedName>
</protein>
<gene>
    <name evidence="1" type="ORF">H8R26_05760</name>
</gene>
<name>A0ABR7JEJ5_9FLAO</name>
<evidence type="ECO:0000313" key="2">
    <source>
        <dbReference type="Proteomes" id="UP000621670"/>
    </source>
</evidence>
<dbReference type="RefSeq" id="WP_166134234.1">
    <property type="nucleotide sequence ID" value="NZ_JAAOBY010000002.1"/>
</dbReference>
<keyword evidence="2" id="KW-1185">Reference proteome</keyword>
<organism evidence="1 2">
    <name type="scientific">Flavobacterium turcicum</name>
    <dbReference type="NCBI Taxonomy" id="2764718"/>
    <lineage>
        <taxon>Bacteria</taxon>
        <taxon>Pseudomonadati</taxon>
        <taxon>Bacteroidota</taxon>
        <taxon>Flavobacteriia</taxon>
        <taxon>Flavobacteriales</taxon>
        <taxon>Flavobacteriaceae</taxon>
        <taxon>Flavobacterium</taxon>
    </lineage>
</organism>
<evidence type="ECO:0000313" key="1">
    <source>
        <dbReference type="EMBL" id="MBC5862923.1"/>
    </source>
</evidence>
<reference evidence="1 2" key="1">
    <citation type="submission" date="2020-08" db="EMBL/GenBank/DDBJ databases">
        <title>Description of novel Flavobacterium F-400 isolate.</title>
        <authorList>
            <person name="Saticioglu I."/>
            <person name="Duman M."/>
            <person name="Altun S."/>
        </authorList>
    </citation>
    <scope>NUCLEOTIDE SEQUENCE [LARGE SCALE GENOMIC DNA]</scope>
    <source>
        <strain evidence="1 2">F-400</strain>
    </source>
</reference>